<dbReference type="PANTHER" id="PTHR24421">
    <property type="entry name" value="NITRATE/NITRITE SENSOR PROTEIN NARX-RELATED"/>
    <property type="match status" value="1"/>
</dbReference>
<keyword evidence="1" id="KW-0808">Transferase</keyword>
<dbReference type="CDD" id="cd16917">
    <property type="entry name" value="HATPase_UhpB-NarQ-NarX-like"/>
    <property type="match status" value="1"/>
</dbReference>
<comment type="caution">
    <text evidence="6">The sequence shown here is derived from an EMBL/GenBank/DDBJ whole genome shotgun (WGS) entry which is preliminary data.</text>
</comment>
<dbReference type="Proteomes" id="UP000618931">
    <property type="component" value="Unassembled WGS sequence"/>
</dbReference>
<accession>A0ABS0I9Y2</accession>
<dbReference type="Pfam" id="PF07730">
    <property type="entry name" value="HisKA_3"/>
    <property type="match status" value="1"/>
</dbReference>
<proteinExistence type="predicted"/>
<dbReference type="GO" id="GO:0016301">
    <property type="term" value="F:kinase activity"/>
    <property type="evidence" value="ECO:0007669"/>
    <property type="project" value="UniProtKB-KW"/>
</dbReference>
<dbReference type="InterPro" id="IPR003594">
    <property type="entry name" value="HATPase_dom"/>
</dbReference>
<organism evidence="6 7">
    <name type="scientific">Hymenobacter ruricola</name>
    <dbReference type="NCBI Taxonomy" id="2791023"/>
    <lineage>
        <taxon>Bacteria</taxon>
        <taxon>Pseudomonadati</taxon>
        <taxon>Bacteroidota</taxon>
        <taxon>Cytophagia</taxon>
        <taxon>Cytophagales</taxon>
        <taxon>Hymenobacteraceae</taxon>
        <taxon>Hymenobacter</taxon>
    </lineage>
</organism>
<evidence type="ECO:0000259" key="5">
    <source>
        <dbReference type="PROSITE" id="PS50109"/>
    </source>
</evidence>
<dbReference type="Gene3D" id="3.30.565.10">
    <property type="entry name" value="Histidine kinase-like ATPase, C-terminal domain"/>
    <property type="match status" value="1"/>
</dbReference>
<dbReference type="SUPFAM" id="SSF55874">
    <property type="entry name" value="ATPase domain of HSP90 chaperone/DNA topoisomerase II/histidine kinase"/>
    <property type="match status" value="1"/>
</dbReference>
<sequence>MDKSVDQEIVRLLFGGTVVMLLLAAALVAFFLLYQRKLVSQQLALQTIRGAYQREVFAAAIEAEERERQRIGNDLHDEIGSSLSAAKMLMAQLEDSVSTTAKEQEVVVLVQSIIGNSLQDIRNISQNLHPAVLARFGLSQALHNLGRVCTEAFPHGVEVQVELAAPLPYAHELALYRIVQELINNALKHARASRVVVQLAPQPAGLVLTVADDGCGFDLAHVQASNAGGLGLKSLAARVSLLDAALHLETAAGQGTRVRVTVPHPS</sequence>
<evidence type="ECO:0000313" key="7">
    <source>
        <dbReference type="Proteomes" id="UP000618931"/>
    </source>
</evidence>
<dbReference type="InterPro" id="IPR036890">
    <property type="entry name" value="HATPase_C_sf"/>
</dbReference>
<protein>
    <submittedName>
        <fullName evidence="6">Sensor histidine kinase</fullName>
    </submittedName>
</protein>
<dbReference type="EMBL" id="JADQDM010000018">
    <property type="protein sequence ID" value="MBF9223765.1"/>
    <property type="molecule type" value="Genomic_DNA"/>
</dbReference>
<evidence type="ECO:0000256" key="4">
    <source>
        <dbReference type="SAM" id="Phobius"/>
    </source>
</evidence>
<keyword evidence="4" id="KW-0812">Transmembrane</keyword>
<keyword evidence="2 6" id="KW-0418">Kinase</keyword>
<keyword evidence="3" id="KW-0902">Two-component regulatory system</keyword>
<evidence type="ECO:0000313" key="6">
    <source>
        <dbReference type="EMBL" id="MBF9223765.1"/>
    </source>
</evidence>
<dbReference type="InterPro" id="IPR011712">
    <property type="entry name" value="Sig_transdc_His_kin_sub3_dim/P"/>
</dbReference>
<feature type="transmembrane region" description="Helical" evidence="4">
    <location>
        <begin position="12"/>
        <end position="34"/>
    </location>
</feature>
<dbReference type="PANTHER" id="PTHR24421:SF58">
    <property type="entry name" value="SIGNAL TRANSDUCTION HISTIDINE-PROTEIN KINASE_PHOSPHATASE UHPB"/>
    <property type="match status" value="1"/>
</dbReference>
<keyword evidence="4" id="KW-1133">Transmembrane helix</keyword>
<dbReference type="Pfam" id="PF02518">
    <property type="entry name" value="HATPase_c"/>
    <property type="match status" value="1"/>
</dbReference>
<reference evidence="6 7" key="1">
    <citation type="submission" date="2020-11" db="EMBL/GenBank/DDBJ databases">
        <authorList>
            <person name="Kim M.K."/>
        </authorList>
    </citation>
    <scope>NUCLEOTIDE SEQUENCE [LARGE SCALE GENOMIC DNA]</scope>
    <source>
        <strain evidence="6 7">BT662</strain>
    </source>
</reference>
<name>A0ABS0I9Y2_9BACT</name>
<dbReference type="RefSeq" id="WP_196295191.1">
    <property type="nucleotide sequence ID" value="NZ_JADQDM010000018.1"/>
</dbReference>
<feature type="domain" description="Histidine kinase" evidence="5">
    <location>
        <begin position="74"/>
        <end position="266"/>
    </location>
</feature>
<dbReference type="Gene3D" id="1.20.5.1930">
    <property type="match status" value="1"/>
</dbReference>
<dbReference type="InterPro" id="IPR005467">
    <property type="entry name" value="His_kinase_dom"/>
</dbReference>
<evidence type="ECO:0000256" key="2">
    <source>
        <dbReference type="ARBA" id="ARBA00022777"/>
    </source>
</evidence>
<keyword evidence="4" id="KW-0472">Membrane</keyword>
<evidence type="ECO:0000256" key="3">
    <source>
        <dbReference type="ARBA" id="ARBA00023012"/>
    </source>
</evidence>
<evidence type="ECO:0000256" key="1">
    <source>
        <dbReference type="ARBA" id="ARBA00022679"/>
    </source>
</evidence>
<dbReference type="InterPro" id="IPR050482">
    <property type="entry name" value="Sensor_HK_TwoCompSys"/>
</dbReference>
<dbReference type="PROSITE" id="PS50109">
    <property type="entry name" value="HIS_KIN"/>
    <property type="match status" value="1"/>
</dbReference>
<dbReference type="SMART" id="SM00387">
    <property type="entry name" value="HATPase_c"/>
    <property type="match status" value="1"/>
</dbReference>
<gene>
    <name evidence="6" type="ORF">I2H31_21855</name>
</gene>
<keyword evidence="7" id="KW-1185">Reference proteome</keyword>